<keyword evidence="2" id="KW-0378">Hydrolase</keyword>
<accession>A0A0B3VLG3</accession>
<comment type="caution">
    <text evidence="2">The sequence shown here is derived from an EMBL/GenBank/DDBJ whole genome shotgun (WGS) entry which is preliminary data.</text>
</comment>
<gene>
    <name evidence="2" type="ORF">QX51_07230</name>
</gene>
<dbReference type="InterPro" id="IPR058193">
    <property type="entry name" value="VanY/YodJ_core_dom"/>
</dbReference>
<dbReference type="CDD" id="cd14852">
    <property type="entry name" value="LD-carboxypeptidase"/>
    <property type="match status" value="1"/>
</dbReference>
<dbReference type="PANTHER" id="PTHR34385:SF1">
    <property type="entry name" value="PEPTIDOGLYCAN L-ALANYL-D-GLUTAMATE ENDOPEPTIDASE CWLK"/>
    <property type="match status" value="1"/>
</dbReference>
<sequence length="232" mass="26219">MMKLKNKFIGIIVVLGVITFIGGKNPLVGLSNHKDTYLSETSTNASANSSKYLMLVNKKNPLGLDYEPDNLVKPNVKFLRDTSDESRYMDETAAKALEELFQVAKSENINLIGSSAYRSYKSQVRVLKDEISSKGVDYANKYVAKPGKSEHQSGLSIDVTNEARCFDKTSPEAQWLANNAHRFGFILRYPEGKEDITGYNYEPWHIRYVGKDVAKKIYEKNITLEEYLNKIG</sequence>
<protein>
    <submittedName>
        <fullName evidence="2">D-alanyl-D-alanine carboxypeptidase</fullName>
    </submittedName>
</protein>
<dbReference type="Gene3D" id="3.30.1380.10">
    <property type="match status" value="1"/>
</dbReference>
<name>A0A0B3VLG3_9FIRM</name>
<organism evidence="2 3">
    <name type="scientific">Terrisporobacter othiniensis</name>
    <dbReference type="NCBI Taxonomy" id="1577792"/>
    <lineage>
        <taxon>Bacteria</taxon>
        <taxon>Bacillati</taxon>
        <taxon>Bacillota</taxon>
        <taxon>Clostridia</taxon>
        <taxon>Peptostreptococcales</taxon>
        <taxon>Peptostreptococcaceae</taxon>
        <taxon>Terrisporobacter</taxon>
    </lineage>
</organism>
<dbReference type="AlphaFoldDB" id="A0A0B3VLG3"/>
<proteinExistence type="predicted"/>
<dbReference type="STRING" id="1577792.QX51_07230"/>
<dbReference type="InterPro" id="IPR009045">
    <property type="entry name" value="Zn_M74/Hedgehog-like"/>
</dbReference>
<feature type="domain" description="D-alanyl-D-alanine carboxypeptidase-like core" evidence="1">
    <location>
        <begin position="87"/>
        <end position="211"/>
    </location>
</feature>
<keyword evidence="2" id="KW-0645">Protease</keyword>
<keyword evidence="3" id="KW-1185">Reference proteome</keyword>
<dbReference type="Pfam" id="PF02557">
    <property type="entry name" value="VanY"/>
    <property type="match status" value="1"/>
</dbReference>
<dbReference type="InterPro" id="IPR052179">
    <property type="entry name" value="DD-CPase-like"/>
</dbReference>
<reference evidence="2 3" key="1">
    <citation type="submission" date="2014-12" db="EMBL/GenBank/DDBJ databases">
        <title>Draft genome sequence of Terrisporobacter sp. 08-306576, isolated from the blood culture of a bacteremia patient.</title>
        <authorList>
            <person name="Lund L.C."/>
            <person name="Sydenham T.V."/>
            <person name="Hogh S.V."/>
            <person name="Skov M.N."/>
            <person name="Kemp M."/>
            <person name="Justesen U.S."/>
        </authorList>
    </citation>
    <scope>NUCLEOTIDE SEQUENCE [LARGE SCALE GENOMIC DNA]</scope>
    <source>
        <strain evidence="2 3">08-306576</strain>
    </source>
</reference>
<dbReference type="EMBL" id="JWHR01000068">
    <property type="protein sequence ID" value="KHS57616.1"/>
    <property type="molecule type" value="Genomic_DNA"/>
</dbReference>
<dbReference type="InterPro" id="IPR003709">
    <property type="entry name" value="VanY-like_core_dom"/>
</dbReference>
<evidence type="ECO:0000313" key="2">
    <source>
        <dbReference type="EMBL" id="KHS57616.1"/>
    </source>
</evidence>
<evidence type="ECO:0000313" key="3">
    <source>
        <dbReference type="Proteomes" id="UP000031189"/>
    </source>
</evidence>
<dbReference type="Proteomes" id="UP000031189">
    <property type="component" value="Unassembled WGS sequence"/>
</dbReference>
<dbReference type="SUPFAM" id="SSF55166">
    <property type="entry name" value="Hedgehog/DD-peptidase"/>
    <property type="match status" value="1"/>
</dbReference>
<dbReference type="PANTHER" id="PTHR34385">
    <property type="entry name" value="D-ALANYL-D-ALANINE CARBOXYPEPTIDASE"/>
    <property type="match status" value="1"/>
</dbReference>
<dbReference type="GO" id="GO:0004180">
    <property type="term" value="F:carboxypeptidase activity"/>
    <property type="evidence" value="ECO:0007669"/>
    <property type="project" value="UniProtKB-KW"/>
</dbReference>
<evidence type="ECO:0000259" key="1">
    <source>
        <dbReference type="Pfam" id="PF02557"/>
    </source>
</evidence>
<dbReference type="GO" id="GO:0006508">
    <property type="term" value="P:proteolysis"/>
    <property type="evidence" value="ECO:0007669"/>
    <property type="project" value="InterPro"/>
</dbReference>
<keyword evidence="2" id="KW-0121">Carboxypeptidase</keyword>